<dbReference type="GO" id="GO:0019251">
    <property type="term" value="P:anaerobic cobalamin biosynthetic process"/>
    <property type="evidence" value="ECO:0007669"/>
    <property type="project" value="InterPro"/>
</dbReference>
<feature type="binding site" evidence="2">
    <location>
        <position position="218"/>
    </location>
    <ligand>
        <name>Co(2+)</name>
        <dbReference type="ChEBI" id="CHEBI:48828"/>
    </ligand>
</feature>
<dbReference type="EMBL" id="CP021934">
    <property type="protein sequence ID" value="ASC02362.1"/>
    <property type="molecule type" value="Genomic_DNA"/>
</dbReference>
<name>A0A1Z3CHJ2_FUSNP</name>
<dbReference type="Proteomes" id="UP000196759">
    <property type="component" value="Chromosome"/>
</dbReference>
<evidence type="ECO:0000256" key="2">
    <source>
        <dbReference type="PIRSR" id="PIRSR033579-3"/>
    </source>
</evidence>
<evidence type="ECO:0000256" key="1">
    <source>
        <dbReference type="PIRSR" id="PIRSR033579-1"/>
    </source>
</evidence>
<protein>
    <submittedName>
        <fullName evidence="3">Cobalt chelatase</fullName>
    </submittedName>
</protein>
<evidence type="ECO:0000313" key="6">
    <source>
        <dbReference type="Proteomes" id="UP000224507"/>
    </source>
</evidence>
<gene>
    <name evidence="3" type="ORF">CBG50_03035</name>
    <name evidence="4" type="ORF">CBG56_01420</name>
</gene>
<evidence type="ECO:0000313" key="3">
    <source>
        <dbReference type="EMBL" id="ASC02362.1"/>
    </source>
</evidence>
<dbReference type="Gene3D" id="3.40.50.1400">
    <property type="match status" value="2"/>
</dbReference>
<dbReference type="CDD" id="cd03412">
    <property type="entry name" value="CbiK_N"/>
    <property type="match status" value="1"/>
</dbReference>
<accession>A0A1Z3CHJ2</accession>
<dbReference type="GO" id="GO:0016852">
    <property type="term" value="F:sirohydrochlorin cobaltochelatase activity"/>
    <property type="evidence" value="ECO:0007669"/>
    <property type="project" value="InterPro"/>
</dbReference>
<feature type="active site" description="Proton acceptor" evidence="1">
    <location>
        <position position="155"/>
    </location>
</feature>
<keyword evidence="5" id="KW-1185">Reference proteome</keyword>
<keyword evidence="2" id="KW-0170">Cobalt</keyword>
<dbReference type="Proteomes" id="UP000224507">
    <property type="component" value="Unassembled WGS sequence"/>
</dbReference>
<evidence type="ECO:0000313" key="5">
    <source>
        <dbReference type="Proteomes" id="UP000196759"/>
    </source>
</evidence>
<reference evidence="3 5" key="1">
    <citation type="submission" date="2017-06" db="EMBL/GenBank/DDBJ databases">
        <title>Draft genome sequence of Fusobacterium nucleatum subsp. polymorphum KCOM 1260 (=ChDC F218).</title>
        <authorList>
            <person name="Kook J.-K."/>
            <person name="Park S.-N."/>
            <person name="Lim Y.K."/>
            <person name="Roh H."/>
        </authorList>
    </citation>
    <scope>NUCLEOTIDE SEQUENCE [LARGE SCALE GENOMIC DNA]</scope>
    <source>
        <strain evidence="3">KCOM 1260</strain>
        <strain evidence="5">KCOM 1260 (ChDC F218)</strain>
    </source>
</reference>
<dbReference type="CDD" id="cd03413">
    <property type="entry name" value="CbiK_C"/>
    <property type="match status" value="1"/>
</dbReference>
<dbReference type="InterPro" id="IPR010388">
    <property type="entry name" value="Anaerobic_Co-chelatase"/>
</dbReference>
<dbReference type="Pfam" id="PF06180">
    <property type="entry name" value="CbiK"/>
    <property type="match status" value="1"/>
</dbReference>
<sequence>MLNKIILGGDMSKKALFMVHFGTTHNDTRELTIDKMNKKFADEFKDYDLFTAYTSRIVLKRLKDRGEVFSTPIRVLNSLADQGYEELIVQTSHVIPGIEYENLVREVNSFSNKFKSVKIGKPLLYYIDDYKKCVEALAEEYVPKNKKEALVLVCHGTDSPLATSYAMIEYVFDEYGYDNVFVVCTKAYPLMDTLLKKLRKNGIEEVRLAPFMFVAGDHAKNDMAVRYKEELEENGFKVNQVILKGLGEFDAIQNIFLNHLKLAIEKDDEDIADFKKEYSEKYL</sequence>
<feature type="binding site" evidence="2">
    <location>
        <position position="155"/>
    </location>
    <ligand>
        <name>Co(2+)</name>
        <dbReference type="ChEBI" id="CHEBI:48828"/>
    </ligand>
</feature>
<dbReference type="EMBL" id="NIRO01000001">
    <property type="protein sequence ID" value="PHI17660.1"/>
    <property type="molecule type" value="Genomic_DNA"/>
</dbReference>
<dbReference type="PIRSF" id="PIRSF033579">
    <property type="entry name" value="Anaer_Co_chel"/>
    <property type="match status" value="1"/>
</dbReference>
<proteinExistence type="predicted"/>
<dbReference type="SUPFAM" id="SSF53800">
    <property type="entry name" value="Chelatase"/>
    <property type="match status" value="1"/>
</dbReference>
<dbReference type="GO" id="GO:0046872">
    <property type="term" value="F:metal ion binding"/>
    <property type="evidence" value="ECO:0007669"/>
    <property type="project" value="UniProtKB-KW"/>
</dbReference>
<organism evidence="3 5">
    <name type="scientific">Fusobacterium nucleatum subsp. polymorphum</name>
    <name type="common">Fusobacterium polymorphum</name>
    <dbReference type="NCBI Taxonomy" id="76857"/>
    <lineage>
        <taxon>Bacteria</taxon>
        <taxon>Fusobacteriati</taxon>
        <taxon>Fusobacteriota</taxon>
        <taxon>Fusobacteriia</taxon>
        <taxon>Fusobacteriales</taxon>
        <taxon>Fusobacteriaceae</taxon>
        <taxon>Fusobacterium</taxon>
    </lineage>
</organism>
<reference evidence="4 6" key="2">
    <citation type="submission" date="2017-06" db="EMBL/GenBank/DDBJ databases">
        <title>Draft genome sequence of Fusobacterium nucleatum subsp. polymorphum KCOM 1274 (=ChDC F309).</title>
        <authorList>
            <person name="Kook J.-K."/>
            <person name="Park S.-N."/>
            <person name="Lim Y.K."/>
            <person name="Roh H."/>
        </authorList>
    </citation>
    <scope>NUCLEOTIDE SEQUENCE [LARGE SCALE GENOMIC DNA]</scope>
    <source>
        <strain evidence="4">KCOM 1274</strain>
        <strain evidence="6">KCOM 1274 (ChDC F309)</strain>
    </source>
</reference>
<evidence type="ECO:0000313" key="4">
    <source>
        <dbReference type="EMBL" id="PHI17660.1"/>
    </source>
</evidence>
<keyword evidence="2" id="KW-0479">Metal-binding</keyword>
<dbReference type="AlphaFoldDB" id="A0A1Z3CHJ2"/>